<evidence type="ECO:0000256" key="1">
    <source>
        <dbReference type="PIRSR" id="PIRSR018571-1"/>
    </source>
</evidence>
<dbReference type="EMBL" id="QRDZ01000003">
    <property type="protein sequence ID" value="RED86154.1"/>
    <property type="molecule type" value="Genomic_DNA"/>
</dbReference>
<name>A0A3D9KJQ0_9BACL</name>
<dbReference type="PIRSF" id="PIRSF018571">
    <property type="entry name" value="SpoIIGA"/>
    <property type="match status" value="1"/>
</dbReference>
<accession>A0A3D9KJQ0</accession>
<organism evidence="3 4">
    <name type="scientific">Cohnella phaseoli</name>
    <dbReference type="NCBI Taxonomy" id="456490"/>
    <lineage>
        <taxon>Bacteria</taxon>
        <taxon>Bacillati</taxon>
        <taxon>Bacillota</taxon>
        <taxon>Bacilli</taxon>
        <taxon>Bacillales</taxon>
        <taxon>Paenibacillaceae</taxon>
        <taxon>Cohnella</taxon>
    </lineage>
</organism>
<gene>
    <name evidence="3" type="ORF">DFP98_1031</name>
</gene>
<feature type="transmembrane region" description="Helical" evidence="2">
    <location>
        <begin position="36"/>
        <end position="55"/>
    </location>
</feature>
<dbReference type="Proteomes" id="UP000256977">
    <property type="component" value="Unassembled WGS sequence"/>
</dbReference>
<evidence type="ECO:0000313" key="4">
    <source>
        <dbReference type="Proteomes" id="UP000256977"/>
    </source>
</evidence>
<feature type="transmembrane region" description="Helical" evidence="2">
    <location>
        <begin position="90"/>
        <end position="111"/>
    </location>
</feature>
<dbReference type="Pfam" id="PF03419">
    <property type="entry name" value="Peptidase_U4"/>
    <property type="match status" value="1"/>
</dbReference>
<feature type="transmembrane region" description="Helical" evidence="2">
    <location>
        <begin position="61"/>
        <end position="78"/>
    </location>
</feature>
<keyword evidence="4" id="KW-1185">Reference proteome</keyword>
<protein>
    <submittedName>
        <fullName evidence="3">Stage II sporulation protein GA (Sporulation sigma-E factor processing peptidase)</fullName>
    </submittedName>
</protein>
<reference evidence="3 4" key="1">
    <citation type="submission" date="2018-07" db="EMBL/GenBank/DDBJ databases">
        <title>Genomic Encyclopedia of Type Strains, Phase III (KMG-III): the genomes of soil and plant-associated and newly described type strains.</title>
        <authorList>
            <person name="Whitman W."/>
        </authorList>
    </citation>
    <scope>NUCLEOTIDE SEQUENCE [LARGE SCALE GENOMIC DNA]</scope>
    <source>
        <strain evidence="3 4">CECT 7287</strain>
    </source>
</reference>
<feature type="active site" evidence="1">
    <location>
        <position position="185"/>
    </location>
</feature>
<keyword evidence="2" id="KW-0812">Transmembrane</keyword>
<dbReference type="NCBIfam" id="TIGR02854">
    <property type="entry name" value="spore_II_GA"/>
    <property type="match status" value="1"/>
</dbReference>
<dbReference type="GO" id="GO:0006508">
    <property type="term" value="P:proteolysis"/>
    <property type="evidence" value="ECO:0007669"/>
    <property type="project" value="InterPro"/>
</dbReference>
<dbReference type="InterPro" id="IPR005081">
    <property type="entry name" value="SpoIIGA"/>
</dbReference>
<sequence length="322" mass="36119">MTVYVDLVFLTNLAVDGVVLMTTAKVRRINPSRRRLFAAASLGAMYAALMFWAHIPYFYSFGAKVFVSAVMVLLSFGYGGPLQYIRNFAAFYVVSFVTLGGVIGLSFLLRSANSPWGAMTFTEDGGLVLEWQMQLGLFVVTFLMSIWLFRGASETSRKRQQLDQLVWETEVRIDDESWTFKALLDTGNRLYDPLTRTPVMIMEAALWRERLPVGWSERLKEEPPDKLISELDVNASEPYTWGNRLRLIPYRAVNGSSRLMLAVKPDYVLLYRDGDGHPPLQVNRVLIGLDGGTLSSEGTYRAIVHPDMAQADPVSSVPSQPA</sequence>
<dbReference type="RefSeq" id="WP_209076429.1">
    <property type="nucleotide sequence ID" value="NZ_QRDZ01000003.1"/>
</dbReference>
<keyword evidence="2" id="KW-1133">Transmembrane helix</keyword>
<dbReference type="GO" id="GO:0030436">
    <property type="term" value="P:asexual sporulation"/>
    <property type="evidence" value="ECO:0007669"/>
    <property type="project" value="InterPro"/>
</dbReference>
<dbReference type="AlphaFoldDB" id="A0A3D9KJQ0"/>
<evidence type="ECO:0000256" key="2">
    <source>
        <dbReference type="SAM" id="Phobius"/>
    </source>
</evidence>
<dbReference type="GO" id="GO:0004190">
    <property type="term" value="F:aspartic-type endopeptidase activity"/>
    <property type="evidence" value="ECO:0007669"/>
    <property type="project" value="InterPro"/>
</dbReference>
<feature type="transmembrane region" description="Helical" evidence="2">
    <location>
        <begin position="131"/>
        <end position="149"/>
    </location>
</feature>
<keyword evidence="2" id="KW-0472">Membrane</keyword>
<proteinExistence type="predicted"/>
<evidence type="ECO:0000313" key="3">
    <source>
        <dbReference type="EMBL" id="RED86154.1"/>
    </source>
</evidence>
<comment type="caution">
    <text evidence="3">The sequence shown here is derived from an EMBL/GenBank/DDBJ whole genome shotgun (WGS) entry which is preliminary data.</text>
</comment>